<name>A0A8S4N542_OWEFU</name>
<evidence type="ECO:0000313" key="3">
    <source>
        <dbReference type="Proteomes" id="UP000749559"/>
    </source>
</evidence>
<feature type="compositionally biased region" description="Polar residues" evidence="1">
    <location>
        <begin position="95"/>
        <end position="109"/>
    </location>
</feature>
<dbReference type="EMBL" id="CAIIXF020000001">
    <property type="protein sequence ID" value="CAH1775688.1"/>
    <property type="molecule type" value="Genomic_DNA"/>
</dbReference>
<feature type="region of interest" description="Disordered" evidence="1">
    <location>
        <begin position="74"/>
        <end position="109"/>
    </location>
</feature>
<evidence type="ECO:0000313" key="2">
    <source>
        <dbReference type="EMBL" id="CAH1775688.1"/>
    </source>
</evidence>
<proteinExistence type="predicted"/>
<sequence>TSRYVGLITLLFMDKSGAMFPSVCLRLELLTECTTTLTPTAVSMTTGSPFIPSSVAITTTTDTTTNYVDMTTTTELPTTSPATTATPDMTETHSEISTGSSTEKSLGTTVPSEITIHTSTDTTDTTEPDEGLINTSTDTMVTNEEVFVCDNRRTLECTTDLQDRSNMSAMCKLVLLNNMANITDCVNDRISTCPPEEQTRLEAHVLQQTNNLTTECNSTCPHYIHKAETFPQCYMNIIEKLDKFNDNDEKLVQFCREYTLMKICADAKLFNCPLLQEDHDRYVKPVKDILGPTCKGSTLYPALLEWSLLLIIQVTMTTVQTSTPII</sequence>
<organism evidence="2 3">
    <name type="scientific">Owenia fusiformis</name>
    <name type="common">Polychaete worm</name>
    <dbReference type="NCBI Taxonomy" id="6347"/>
    <lineage>
        <taxon>Eukaryota</taxon>
        <taxon>Metazoa</taxon>
        <taxon>Spiralia</taxon>
        <taxon>Lophotrochozoa</taxon>
        <taxon>Annelida</taxon>
        <taxon>Polychaeta</taxon>
        <taxon>Sedentaria</taxon>
        <taxon>Canalipalpata</taxon>
        <taxon>Sabellida</taxon>
        <taxon>Oweniida</taxon>
        <taxon>Oweniidae</taxon>
        <taxon>Owenia</taxon>
    </lineage>
</organism>
<reference evidence="2" key="1">
    <citation type="submission" date="2022-03" db="EMBL/GenBank/DDBJ databases">
        <authorList>
            <person name="Martin C."/>
        </authorList>
    </citation>
    <scope>NUCLEOTIDE SEQUENCE</scope>
</reference>
<gene>
    <name evidence="2" type="ORF">OFUS_LOCUS2959</name>
</gene>
<keyword evidence="3" id="KW-1185">Reference proteome</keyword>
<evidence type="ECO:0000256" key="1">
    <source>
        <dbReference type="SAM" id="MobiDB-lite"/>
    </source>
</evidence>
<feature type="compositionally biased region" description="Low complexity" evidence="1">
    <location>
        <begin position="74"/>
        <end position="89"/>
    </location>
</feature>
<feature type="non-terminal residue" evidence="2">
    <location>
        <position position="326"/>
    </location>
</feature>
<dbReference type="AlphaFoldDB" id="A0A8S4N542"/>
<comment type="caution">
    <text evidence="2">The sequence shown here is derived from an EMBL/GenBank/DDBJ whole genome shotgun (WGS) entry which is preliminary data.</text>
</comment>
<accession>A0A8S4N542</accession>
<dbReference type="Proteomes" id="UP000749559">
    <property type="component" value="Unassembled WGS sequence"/>
</dbReference>
<protein>
    <submittedName>
        <fullName evidence="2">Uncharacterized protein</fullName>
    </submittedName>
</protein>